<proteinExistence type="predicted"/>
<dbReference type="AlphaFoldDB" id="D0NPQ3"/>
<name>D0NPQ3_PHYIT</name>
<dbReference type="InParanoid" id="D0NPQ3"/>
<evidence type="ECO:0000313" key="1">
    <source>
        <dbReference type="EMBL" id="EEY62615.1"/>
    </source>
</evidence>
<organism evidence="1 2">
    <name type="scientific">Phytophthora infestans (strain T30-4)</name>
    <name type="common">Potato late blight agent</name>
    <dbReference type="NCBI Taxonomy" id="403677"/>
    <lineage>
        <taxon>Eukaryota</taxon>
        <taxon>Sar</taxon>
        <taxon>Stramenopiles</taxon>
        <taxon>Oomycota</taxon>
        <taxon>Peronosporomycetes</taxon>
        <taxon>Peronosporales</taxon>
        <taxon>Peronosporaceae</taxon>
        <taxon>Phytophthora</taxon>
    </lineage>
</organism>
<dbReference type="VEuPathDB" id="FungiDB:PITG_14386"/>
<dbReference type="KEGG" id="pif:PITG_14386"/>
<sequence>MVQWLLENRSGWNIGAALGKAAKSGHLRVAQCLAPRGSANDLIETIRQAASREHFEISLFLYDTAATVRKAVRGEAPTN</sequence>
<dbReference type="Proteomes" id="UP000006643">
    <property type="component" value="Unassembled WGS sequence"/>
</dbReference>
<dbReference type="RefSeq" id="XP_002898857.1">
    <property type="nucleotide sequence ID" value="XM_002898811.1"/>
</dbReference>
<protein>
    <submittedName>
        <fullName evidence="1">Uncharacterized protein</fullName>
    </submittedName>
</protein>
<evidence type="ECO:0000313" key="2">
    <source>
        <dbReference type="Proteomes" id="UP000006643"/>
    </source>
</evidence>
<keyword evidence="2" id="KW-1185">Reference proteome</keyword>
<dbReference type="GeneID" id="9479710"/>
<reference evidence="2" key="1">
    <citation type="journal article" date="2009" name="Nature">
        <title>Genome sequence and analysis of the Irish potato famine pathogen Phytophthora infestans.</title>
        <authorList>
            <consortium name="The Broad Institute Genome Sequencing Platform"/>
            <person name="Haas B.J."/>
            <person name="Kamoun S."/>
            <person name="Zody M.C."/>
            <person name="Jiang R.H."/>
            <person name="Handsaker R.E."/>
            <person name="Cano L.M."/>
            <person name="Grabherr M."/>
            <person name="Kodira C.D."/>
            <person name="Raffaele S."/>
            <person name="Torto-Alalibo T."/>
            <person name="Bozkurt T.O."/>
            <person name="Ah-Fong A.M."/>
            <person name="Alvarado L."/>
            <person name="Anderson V.L."/>
            <person name="Armstrong M.R."/>
            <person name="Avrova A."/>
            <person name="Baxter L."/>
            <person name="Beynon J."/>
            <person name="Boevink P.C."/>
            <person name="Bollmann S.R."/>
            <person name="Bos J.I."/>
            <person name="Bulone V."/>
            <person name="Cai G."/>
            <person name="Cakir C."/>
            <person name="Carrington J.C."/>
            <person name="Chawner M."/>
            <person name="Conti L."/>
            <person name="Costanzo S."/>
            <person name="Ewan R."/>
            <person name="Fahlgren N."/>
            <person name="Fischbach M.A."/>
            <person name="Fugelstad J."/>
            <person name="Gilroy E.M."/>
            <person name="Gnerre S."/>
            <person name="Green P.J."/>
            <person name="Grenville-Briggs L.J."/>
            <person name="Griffith J."/>
            <person name="Grunwald N.J."/>
            <person name="Horn K."/>
            <person name="Horner N.R."/>
            <person name="Hu C.H."/>
            <person name="Huitema E."/>
            <person name="Jeong D.H."/>
            <person name="Jones A.M."/>
            <person name="Jones J.D."/>
            <person name="Jones R.W."/>
            <person name="Karlsson E.K."/>
            <person name="Kunjeti S.G."/>
            <person name="Lamour K."/>
            <person name="Liu Z."/>
            <person name="Ma L."/>
            <person name="Maclean D."/>
            <person name="Chibucos M.C."/>
            <person name="McDonald H."/>
            <person name="McWalters J."/>
            <person name="Meijer H.J."/>
            <person name="Morgan W."/>
            <person name="Morris P.F."/>
            <person name="Munro C.A."/>
            <person name="O'Neill K."/>
            <person name="Ospina-Giraldo M."/>
            <person name="Pinzon A."/>
            <person name="Pritchard L."/>
            <person name="Ramsahoye B."/>
            <person name="Ren Q."/>
            <person name="Restrepo S."/>
            <person name="Roy S."/>
            <person name="Sadanandom A."/>
            <person name="Savidor A."/>
            <person name="Schornack S."/>
            <person name="Schwartz D.C."/>
            <person name="Schumann U.D."/>
            <person name="Schwessinger B."/>
            <person name="Seyer L."/>
            <person name="Sharpe T."/>
            <person name="Silvar C."/>
            <person name="Song J."/>
            <person name="Studholme D.J."/>
            <person name="Sykes S."/>
            <person name="Thines M."/>
            <person name="van de Vondervoort P.J."/>
            <person name="Phuntumart V."/>
            <person name="Wawra S."/>
            <person name="Weide R."/>
            <person name="Win J."/>
            <person name="Young C."/>
            <person name="Zhou S."/>
            <person name="Fry W."/>
            <person name="Meyers B.C."/>
            <person name="van West P."/>
            <person name="Ristaino J."/>
            <person name="Govers F."/>
            <person name="Birch P.R."/>
            <person name="Whisson S.C."/>
            <person name="Judelson H.S."/>
            <person name="Nusbaum C."/>
        </authorList>
    </citation>
    <scope>NUCLEOTIDE SEQUENCE [LARGE SCALE GENOMIC DNA]</scope>
    <source>
        <strain evidence="2">T30-4</strain>
    </source>
</reference>
<accession>D0NPQ3</accession>
<gene>
    <name evidence="1" type="ORF">PITG_14386</name>
</gene>
<dbReference type="EMBL" id="DS028151">
    <property type="protein sequence ID" value="EEY62615.1"/>
    <property type="molecule type" value="Genomic_DNA"/>
</dbReference>
<dbReference type="HOGENOM" id="CLU_2611213_0_0_1"/>